<dbReference type="RefSeq" id="WP_188637610.1">
    <property type="nucleotide sequence ID" value="NZ_BMHM01000001.1"/>
</dbReference>
<dbReference type="Gene3D" id="3.10.450.50">
    <property type="match status" value="1"/>
</dbReference>
<sequence length="136" mass="15292">MNNTQLPDTQPRDVRHVLAFLEAMASRDLPLAQSCLADDAVMQFPGAPAMHQLESVVEWAQSRYLRVSKTFHGVDHCITPCQSVVICHGELTVEWLDGSTTSGVRFIDRFVLIDGLIARQDVWNDLALTQKMMRPL</sequence>
<evidence type="ECO:0000313" key="3">
    <source>
        <dbReference type="Proteomes" id="UP000597301"/>
    </source>
</evidence>
<dbReference type="Pfam" id="PF12680">
    <property type="entry name" value="SnoaL_2"/>
    <property type="match status" value="1"/>
</dbReference>
<feature type="domain" description="SnoaL-like" evidence="1">
    <location>
        <begin position="17"/>
        <end position="119"/>
    </location>
</feature>
<dbReference type="InterPro" id="IPR032710">
    <property type="entry name" value="NTF2-like_dom_sf"/>
</dbReference>
<keyword evidence="3" id="KW-1185">Reference proteome</keyword>
<evidence type="ECO:0000313" key="2">
    <source>
        <dbReference type="EMBL" id="GGC75412.1"/>
    </source>
</evidence>
<dbReference type="EMBL" id="BMHM01000001">
    <property type="protein sequence ID" value="GGC75412.1"/>
    <property type="molecule type" value="Genomic_DNA"/>
</dbReference>
<comment type="caution">
    <text evidence="2">The sequence shown here is derived from an EMBL/GenBank/DDBJ whole genome shotgun (WGS) entry which is preliminary data.</text>
</comment>
<name>A0ABQ1NF93_9GAMM</name>
<dbReference type="SUPFAM" id="SSF54427">
    <property type="entry name" value="NTF2-like"/>
    <property type="match status" value="1"/>
</dbReference>
<accession>A0ABQ1NF93</accession>
<organism evidence="2 3">
    <name type="scientific">Vreelandella lutescens</name>
    <dbReference type="NCBI Taxonomy" id="1602943"/>
    <lineage>
        <taxon>Bacteria</taxon>
        <taxon>Pseudomonadati</taxon>
        <taxon>Pseudomonadota</taxon>
        <taxon>Gammaproteobacteria</taxon>
        <taxon>Oceanospirillales</taxon>
        <taxon>Halomonadaceae</taxon>
        <taxon>Vreelandella</taxon>
    </lineage>
</organism>
<reference evidence="3" key="1">
    <citation type="journal article" date="2019" name="Int. J. Syst. Evol. Microbiol.">
        <title>The Global Catalogue of Microorganisms (GCM) 10K type strain sequencing project: providing services to taxonomists for standard genome sequencing and annotation.</title>
        <authorList>
            <consortium name="The Broad Institute Genomics Platform"/>
            <consortium name="The Broad Institute Genome Sequencing Center for Infectious Disease"/>
            <person name="Wu L."/>
            <person name="Ma J."/>
        </authorList>
    </citation>
    <scope>NUCLEOTIDE SEQUENCE [LARGE SCALE GENOMIC DNA]</scope>
    <source>
        <strain evidence="3">CGMCC 1.15122</strain>
    </source>
</reference>
<evidence type="ECO:0000259" key="1">
    <source>
        <dbReference type="Pfam" id="PF12680"/>
    </source>
</evidence>
<protein>
    <submittedName>
        <fullName evidence="2">Membrane protein</fullName>
    </submittedName>
</protein>
<dbReference type="Proteomes" id="UP000597301">
    <property type="component" value="Unassembled WGS sequence"/>
</dbReference>
<proteinExistence type="predicted"/>
<gene>
    <name evidence="2" type="ORF">GCM10011382_01500</name>
</gene>
<dbReference type="InterPro" id="IPR037401">
    <property type="entry name" value="SnoaL-like"/>
</dbReference>